<comment type="caution">
    <text evidence="3">The sequence shown here is derived from an EMBL/GenBank/DDBJ whole genome shotgun (WGS) entry which is preliminary data.</text>
</comment>
<dbReference type="Proteomes" id="UP001430848">
    <property type="component" value="Unassembled WGS sequence"/>
</dbReference>
<sequence>MLPTILSTKYGRYKTNQDDLATFLAVTGNLCGAPANLTRPGNKSSAEAKSSRPKGKDRKLAKQRAAGPIIDESTRQRAPKLALSSYIPLAEFITKSRSVHGRIPKWIVTVIDKIISDREDCFRHINGEDVRTFLAKGQQDGHIRPINVLGRVRSILLPKYAEQVATVQNGVQPKTPSKKVLGEISGNVNAGNVANMFAELRMKTPEGSPSSNGDSGESSPAIEADDMEKADAWRTSLPYPEASRDEAWLALGSLRDDMMSIRRAVLEQWAGWKKGKVDLAAAAVTTNTAIDIVRSLEKQARPVIESYTNTLDAKETQLPVYWYSSGSWIKDINDKTCGTNIYAPLLGTDTDSQASHPPDFDVHGAAKVEDQKMEEWLSDSQSFRWAYTLVQLYCMEFFTKTNPAFKRPPGHEPVRLGHGARPDDAKLLEQVRTCRGKDIQWLYELSFLGNYGVGPIFPFLDEVSRGFRIMNEHVDIKLWAIFGVQLFWEVKEMLGENTKSLPLQVLKRFLRGGLGLFQNAEELYTAVLGVNSEQDVGGKIDDPVKAAQQGYTVLTCLLPERLDEEMQEMGHTNYPNLNKCYLMSQHPILCGILLHTARLMMQEYGIAVETCTRSIMKMAHFHNACSTHNLIKGSWFDLEHCMTELQGPNLFMSGKPPGKETENGFGKAFLFAVGAMSLAYTAPDSRDRKGRRGRKLPEEPLKSRKNSQGKVLQKLGPVSLMFEDRFCRAGDRYELNEDDLQAITERAAAYKCSRTDKYSRTTKSRTPRPGAGKPKSIAQLLADLSLGLDQEVLLISFPYICLNIQCTTVLWKLEIQLRSAHRELLGDYDMAPGFGIVPLHLLAGHSDKLWIAADEIHRYVGDDKTTGSTNGCGGGEWMMQSIREPLRAIIQGKIRESMRGRSSEHQNHIGGGVGPIKDSLIFDQQDARQEPSGVQDSDDREAPERTTAARGKETQPFPEMMSLGSSRLEVVK</sequence>
<evidence type="ECO:0000313" key="4">
    <source>
        <dbReference type="Proteomes" id="UP001430848"/>
    </source>
</evidence>
<feature type="compositionally biased region" description="Basic residues" evidence="1">
    <location>
        <begin position="51"/>
        <end position="62"/>
    </location>
</feature>
<evidence type="ECO:0000313" key="3">
    <source>
        <dbReference type="EMBL" id="KAK7735126.1"/>
    </source>
</evidence>
<accession>A0ABR1PEY1</accession>
<feature type="domain" description="DUF6604" evidence="2">
    <location>
        <begin position="12"/>
        <end position="300"/>
    </location>
</feature>
<feature type="region of interest" description="Disordered" evidence="1">
    <location>
        <begin position="682"/>
        <end position="709"/>
    </location>
</feature>
<feature type="compositionally biased region" description="Polar residues" evidence="1">
    <location>
        <begin position="39"/>
        <end position="48"/>
    </location>
</feature>
<gene>
    <name evidence="3" type="ORF">SLS63_004113</name>
</gene>
<proteinExistence type="predicted"/>
<dbReference type="EMBL" id="JAKNSF020000014">
    <property type="protein sequence ID" value="KAK7735126.1"/>
    <property type="molecule type" value="Genomic_DNA"/>
</dbReference>
<feature type="region of interest" description="Disordered" evidence="1">
    <location>
        <begin position="897"/>
        <end position="972"/>
    </location>
</feature>
<feature type="region of interest" description="Disordered" evidence="1">
    <location>
        <begin position="203"/>
        <end position="222"/>
    </location>
</feature>
<feature type="compositionally biased region" description="Basic and acidic residues" evidence="1">
    <location>
        <begin position="897"/>
        <end position="907"/>
    </location>
</feature>
<dbReference type="Pfam" id="PF20253">
    <property type="entry name" value="DUF6604"/>
    <property type="match status" value="1"/>
</dbReference>
<dbReference type="InterPro" id="IPR046539">
    <property type="entry name" value="DUF6604"/>
</dbReference>
<evidence type="ECO:0000259" key="2">
    <source>
        <dbReference type="Pfam" id="PF20253"/>
    </source>
</evidence>
<dbReference type="PANTHER" id="PTHR38795:SF1">
    <property type="entry name" value="DUF6604 DOMAIN-CONTAINING PROTEIN"/>
    <property type="match status" value="1"/>
</dbReference>
<feature type="region of interest" description="Disordered" evidence="1">
    <location>
        <begin position="35"/>
        <end position="72"/>
    </location>
</feature>
<protein>
    <recommendedName>
        <fullName evidence="2">DUF6604 domain-containing protein</fullName>
    </recommendedName>
</protein>
<dbReference type="PANTHER" id="PTHR38795">
    <property type="entry name" value="DUF6604 DOMAIN-CONTAINING PROTEIN"/>
    <property type="match status" value="1"/>
</dbReference>
<keyword evidence="4" id="KW-1185">Reference proteome</keyword>
<evidence type="ECO:0000256" key="1">
    <source>
        <dbReference type="SAM" id="MobiDB-lite"/>
    </source>
</evidence>
<name>A0ABR1PEY1_DIAER</name>
<organism evidence="3 4">
    <name type="scientific">Diaporthe eres</name>
    <name type="common">Phomopsis oblonga</name>
    <dbReference type="NCBI Taxonomy" id="83184"/>
    <lineage>
        <taxon>Eukaryota</taxon>
        <taxon>Fungi</taxon>
        <taxon>Dikarya</taxon>
        <taxon>Ascomycota</taxon>
        <taxon>Pezizomycotina</taxon>
        <taxon>Sordariomycetes</taxon>
        <taxon>Sordariomycetidae</taxon>
        <taxon>Diaporthales</taxon>
        <taxon>Diaporthaceae</taxon>
        <taxon>Diaporthe</taxon>
        <taxon>Diaporthe eres species complex</taxon>
    </lineage>
</organism>
<feature type="compositionally biased region" description="Low complexity" evidence="1">
    <location>
        <begin position="205"/>
        <end position="220"/>
    </location>
</feature>
<reference evidence="3 4" key="1">
    <citation type="submission" date="2024-02" db="EMBL/GenBank/DDBJ databases">
        <title>De novo assembly and annotation of 12 fungi associated with fruit tree decline syndrome in Ontario, Canada.</title>
        <authorList>
            <person name="Sulman M."/>
            <person name="Ellouze W."/>
            <person name="Ilyukhin E."/>
        </authorList>
    </citation>
    <scope>NUCLEOTIDE SEQUENCE [LARGE SCALE GENOMIC DNA]</scope>
    <source>
        <strain evidence="3 4">M169</strain>
    </source>
</reference>